<dbReference type="Pfam" id="PF01030">
    <property type="entry name" value="Recep_L_domain"/>
    <property type="match status" value="8"/>
</dbReference>
<feature type="domain" description="Receptor L-domain" evidence="2">
    <location>
        <begin position="787"/>
        <end position="869"/>
    </location>
</feature>
<organism evidence="4">
    <name type="scientific">Caenorhabditis remanei</name>
    <name type="common">Caenorhabditis vulgaris</name>
    <dbReference type="NCBI Taxonomy" id="31234"/>
    <lineage>
        <taxon>Eukaryota</taxon>
        <taxon>Metazoa</taxon>
        <taxon>Ecdysozoa</taxon>
        <taxon>Nematoda</taxon>
        <taxon>Chromadorea</taxon>
        <taxon>Rhabditida</taxon>
        <taxon>Rhabditina</taxon>
        <taxon>Rhabditomorpha</taxon>
        <taxon>Rhabditoidea</taxon>
        <taxon>Rhabditidae</taxon>
        <taxon>Peloderinae</taxon>
        <taxon>Caenorhabditis</taxon>
    </lineage>
</organism>
<name>E3LLJ3_CAERE</name>
<dbReference type="HOGENOM" id="CLU_235942_0_0_1"/>
<proteinExistence type="predicted"/>
<feature type="signal peptide" evidence="1">
    <location>
        <begin position="1"/>
        <end position="20"/>
    </location>
</feature>
<dbReference type="InParanoid" id="E3LLJ3"/>
<feature type="domain" description="Receptor L-domain" evidence="2">
    <location>
        <begin position="182"/>
        <end position="283"/>
    </location>
</feature>
<dbReference type="InterPro" id="IPR053079">
    <property type="entry name" value="SPS2_domain"/>
</dbReference>
<gene>
    <name evidence="3" type="ORF">CRE_19058</name>
</gene>
<keyword evidence="4" id="KW-1185">Reference proteome</keyword>
<dbReference type="InterPro" id="IPR000494">
    <property type="entry name" value="Rcpt_L-dom"/>
</dbReference>
<keyword evidence="1" id="KW-0732">Signal</keyword>
<dbReference type="STRING" id="31234.E3LLJ3"/>
<dbReference type="OrthoDB" id="5821210at2759"/>
<evidence type="ECO:0000313" key="4">
    <source>
        <dbReference type="Proteomes" id="UP000008281"/>
    </source>
</evidence>
<dbReference type="InterPro" id="IPR036941">
    <property type="entry name" value="Rcpt_L-dom_sf"/>
</dbReference>
<feature type="domain" description="Receptor L-domain" evidence="2">
    <location>
        <begin position="635"/>
        <end position="746"/>
    </location>
</feature>
<dbReference type="Proteomes" id="UP000008281">
    <property type="component" value="Unassembled WGS sequence"/>
</dbReference>
<accession>E3LLJ3</accession>
<evidence type="ECO:0000313" key="3">
    <source>
        <dbReference type="EMBL" id="EFP00236.1"/>
    </source>
</evidence>
<feature type="domain" description="Receptor L-domain" evidence="2">
    <location>
        <begin position="1237"/>
        <end position="1316"/>
    </location>
</feature>
<evidence type="ECO:0000259" key="2">
    <source>
        <dbReference type="Pfam" id="PF01030"/>
    </source>
</evidence>
<sequence length="1894" mass="215268">MFFPINQIFVSLFIISKVTSEDICDLNCHFGELTINSKTIRKWPKSCTMVCGNIYIDGNTDVSESELEKNFEKLEILNGNLKIEYTSFTSLRIFKSLLEFECSGGGFFLSHNSKLSSLDNMYWKTYNPCVYNIINNTQLDLTPYCDYGSIIYNTDMNAYGNLKDCECFNVRITPESLSYYQNCSYIHGGEKGVLKITKVTEYTDLSQLSFLKKVNGNIEIFDTELTNLSFLSNLETIIGERFQAFNITQISNNPKLKRLGWDSLKVKDSITSKLNNLLSFQKIYPDQNGFSLSITNNHPEFCFSTNELQTFAEGTAAFYDYGEISLCPETFRKDGQKVCKFDNLNTMESDCVHVIGDVVINAENESNSWKLQNMTHIYGSLMVKDTKELTNLSFLSNFRLVATLKVGSPSLIQFLDNKKLQNVSLPQMKTPPFPITEDSTLRIDGNSQDIFTNQRECLLFQKLTQTQIKYNDKSCNLNCHFNESFITTESIKKWPRTCEIVCGNIFINENTDLSEKELKELFKKLVTLNGNLRIEKSSITSLKFLSRLNDFYCGSDGFVIANNPDLSDIKHLDHWYTESECVWHIINNTKADLSKFCDYQDSNIFNSNLDAYGNLNGCACKNARISPESLPYYKNCTSITGGSNGGLKITKVTDYMDLSPLLFLKKVNGNIEIFDTELTNLSFLGNLETMIGESIQIYNITNIHDNPNLKRLGWDSLKNIYPKEAEYTFNLERNHPEFCLTTYELQAFAASTVHFYNLNAKICPELERKDGQKVCIFELLSNLDPTCQHVIGDVLVNSENENEVWRLKNMTNTYGSITVENTIELTDLDFLSNFQQVATLNLGGPAMIRILSNKNLRNISLPKMTVINIDNPPFPDTESHFEINGNSLDIFKNQKECRLFQKHTQSYLKYNGKSCGLFLTNKLVLRTLDTIFSKVGTSRSGRQRSWRKQEQETRVLNHQLFYFSAVIFFLFKTSIFILSIHFHMILFILLCILHLTSSQDEPWKIVTVETCVMIIIGHNTELTNITTFWNWEGITPFTWHIVGNLKLDFEPFCDRQIYSPNIDYNVYSNLKNCDCKNARIGANSLPHYPNCTKITSGGLKIYKVNGSMNLKPLSFLKKLNGYLRVYETDLEDLSFLENLKTIEFQYTGEYYVDIYGNPNLKKLGLGSLKKSLPVDGLPWVNLTNNHPDFCISTNELQAFAEAKVQFLNLQAKLCPDLIRKDKQKVCNFEDLSTMDSNCQHIIGDVIIHSENEEHLSKLEKVTHIYGTLTIEDTEKLADLGFLANFRQVTNLRMDKISMIRINSNKKLQKIWLPNMKTPPFPNGFDQIIEIDGNSQDIFRDRRECLLFQKLTQTTTKYNKKSCTKLPTAVTTQKEPTILATTPVVFDLISTKSYEPGLNFTTIPASSDLPESTTLFAEPEATTKSGYSADSRIFSFSLIFATESRAFPSEFYLIFFLLFFDVKAEMTSFIFILILFSEYANAQISPILDLTNQTDTVETKSPEDIGMKTCAANCIFTESVIDSASMNKFPKNCATVCASPLYIGNETDLTEKQLTNALKNMKHLIGELIVSGSKFKTGKFLAALETIDCDNTGYFQWTSNDNLTEIGLLNLKTIACRIEINSNKMLTKLNLPNMVSYQKVEDNDCFQPTPSLTANYSRIDVEISNNSATLCVTVQEMANLMSNQNVEIGIMPQSYCSMGINNSTEKTCGFENSSLSTMESGCVRVCGDVKIELNDEEHTHKLSTVKKIFGSLTIDGTNLTKIDFLDGLESVVALKDDEAAIRVQYNPNLSNVSFPSLKRVYADIPDSIVFQNNSEELLMDPSICWGIRNALNTTDASIPTIDGQQCGQFQHVWIIREIRVTEKIDEDAIVRDKSGTQYSPMFSISFFFVLFLFYS</sequence>
<dbReference type="SUPFAM" id="SSF52058">
    <property type="entry name" value="L domain-like"/>
    <property type="match status" value="10"/>
</dbReference>
<dbReference type="Gene3D" id="3.80.20.20">
    <property type="entry name" value="Receptor L-domain"/>
    <property type="match status" value="10"/>
</dbReference>
<dbReference type="PANTHER" id="PTHR21662">
    <property type="entry name" value="RECEPTOR PROTEIN-TYROSINE KINASE"/>
    <property type="match status" value="1"/>
</dbReference>
<feature type="domain" description="Receptor L-domain" evidence="2">
    <location>
        <begin position="1538"/>
        <end position="1626"/>
    </location>
</feature>
<feature type="domain" description="Receptor L-domain" evidence="2">
    <location>
        <begin position="1720"/>
        <end position="1824"/>
    </location>
</feature>
<protein>
    <recommendedName>
        <fullName evidence="2">Receptor L-domain domain-containing protein</fullName>
    </recommendedName>
</protein>
<reference evidence="3" key="1">
    <citation type="submission" date="2007-07" db="EMBL/GenBank/DDBJ databases">
        <title>PCAP assembly of the Caenorhabditis remanei genome.</title>
        <authorList>
            <consortium name="The Caenorhabditis remanei Sequencing Consortium"/>
            <person name="Wilson R.K."/>
        </authorList>
    </citation>
    <scope>NUCLEOTIDE SEQUENCE [LARGE SCALE GENOMIC DNA]</scope>
    <source>
        <strain evidence="3">PB4641</strain>
    </source>
</reference>
<evidence type="ECO:0000256" key="1">
    <source>
        <dbReference type="SAM" id="SignalP"/>
    </source>
</evidence>
<dbReference type="PANTHER" id="PTHR21662:SF7">
    <property type="entry name" value="RECEPTOR L-DOMAIN DOMAIN-CONTAINING PROTEIN"/>
    <property type="match status" value="1"/>
</dbReference>
<feature type="domain" description="Receptor L-domain" evidence="2">
    <location>
        <begin position="1090"/>
        <end position="1197"/>
    </location>
</feature>
<dbReference type="EMBL" id="DS268410">
    <property type="protein sequence ID" value="EFP00236.1"/>
    <property type="molecule type" value="Genomic_DNA"/>
</dbReference>
<dbReference type="eggNOG" id="ENOG502RT5B">
    <property type="taxonomic scope" value="Eukaryota"/>
</dbReference>
<feature type="chain" id="PRO_5003174987" description="Receptor L-domain domain-containing protein" evidence="1">
    <location>
        <begin position="21"/>
        <end position="1894"/>
    </location>
</feature>
<feature type="domain" description="Receptor L-domain" evidence="2">
    <location>
        <begin position="350"/>
        <end position="430"/>
    </location>
</feature>